<dbReference type="Proteomes" id="UP000449846">
    <property type="component" value="Unassembled WGS sequence"/>
</dbReference>
<dbReference type="Pfam" id="PF01261">
    <property type="entry name" value="AP_endonuc_2"/>
    <property type="match status" value="1"/>
</dbReference>
<dbReference type="InterPro" id="IPR026040">
    <property type="entry name" value="HyI-like"/>
</dbReference>
<dbReference type="OrthoDB" id="9786584at2"/>
<evidence type="ECO:0000313" key="6">
    <source>
        <dbReference type="Proteomes" id="UP000449846"/>
    </source>
</evidence>
<comment type="caution">
    <text evidence="5">The sequence shown here is derived from an EMBL/GenBank/DDBJ whole genome shotgun (WGS) entry which is preliminary data.</text>
</comment>
<evidence type="ECO:0000256" key="1">
    <source>
        <dbReference type="ARBA" id="ARBA00023235"/>
    </source>
</evidence>
<dbReference type="PIRSF" id="PIRSF006241">
    <property type="entry name" value="HyI"/>
    <property type="match status" value="1"/>
</dbReference>
<gene>
    <name evidence="5" type="ORF">GL300_11325</name>
</gene>
<dbReference type="PANTHER" id="PTHR43489:SF6">
    <property type="entry name" value="HYDROXYPYRUVATE ISOMERASE-RELATED"/>
    <property type="match status" value="1"/>
</dbReference>
<dbReference type="RefSeq" id="WP_155039721.1">
    <property type="nucleotide sequence ID" value="NZ_JBHGCD010000020.1"/>
</dbReference>
<sequence>MARMAANLTYLFTELPMLQRFAAARRAGFDGVEILFPYDLASKDLVKAAQTEGMEFVLMNTPPPNWAGGPRGFAAKPGGEARFRSDFDRAMRFANVMKVRHLHVMAGRAKGPAARQTLIENLKWAAARAPQQSLTIEPINTRDNPGYYLDSFELAAEIVAEVGAPNLGLQFDAYQAQMIHGHVMPLWEQLAPLARHVQIAGCPGRHEPSSGSFDFTGFLRALEASNYDGWIGAEYLPSTSTSAGIDWLRSA</sequence>
<reference evidence="5 6" key="1">
    <citation type="submission" date="2019-11" db="EMBL/GenBank/DDBJ databases">
        <authorList>
            <person name="Dong K."/>
        </authorList>
    </citation>
    <scope>NUCLEOTIDE SEQUENCE [LARGE SCALE GENOMIC DNA]</scope>
    <source>
        <strain evidence="5 6">NBRC 112902</strain>
    </source>
</reference>
<dbReference type="Gene3D" id="3.20.20.150">
    <property type="entry name" value="Divalent-metal-dependent TIM barrel enzymes"/>
    <property type="match status" value="1"/>
</dbReference>
<organism evidence="5 6">
    <name type="scientific">Paracoccus litorisediminis</name>
    <dbReference type="NCBI Taxonomy" id="2006130"/>
    <lineage>
        <taxon>Bacteria</taxon>
        <taxon>Pseudomonadati</taxon>
        <taxon>Pseudomonadota</taxon>
        <taxon>Alphaproteobacteria</taxon>
        <taxon>Rhodobacterales</taxon>
        <taxon>Paracoccaceae</taxon>
        <taxon>Paracoccus</taxon>
    </lineage>
</organism>
<evidence type="ECO:0000313" key="5">
    <source>
        <dbReference type="EMBL" id="MTH59798.1"/>
    </source>
</evidence>
<dbReference type="InterPro" id="IPR036237">
    <property type="entry name" value="Xyl_isomerase-like_sf"/>
</dbReference>
<feature type="active site" description="Proton donor/acceptor" evidence="3">
    <location>
        <position position="137"/>
    </location>
</feature>
<dbReference type="EMBL" id="WMIG01000004">
    <property type="protein sequence ID" value="MTH59798.1"/>
    <property type="molecule type" value="Genomic_DNA"/>
</dbReference>
<dbReference type="GO" id="GO:0008903">
    <property type="term" value="F:hydroxypyruvate isomerase activity"/>
    <property type="evidence" value="ECO:0007669"/>
    <property type="project" value="TreeGrafter"/>
</dbReference>
<evidence type="ECO:0000256" key="2">
    <source>
        <dbReference type="PIRNR" id="PIRNR006241"/>
    </source>
</evidence>
<dbReference type="GO" id="GO:0046487">
    <property type="term" value="P:glyoxylate metabolic process"/>
    <property type="evidence" value="ECO:0007669"/>
    <property type="project" value="TreeGrafter"/>
</dbReference>
<dbReference type="PANTHER" id="PTHR43489">
    <property type="entry name" value="ISOMERASE"/>
    <property type="match status" value="1"/>
</dbReference>
<evidence type="ECO:0000256" key="3">
    <source>
        <dbReference type="PIRSR" id="PIRSR006241-50"/>
    </source>
</evidence>
<name>A0A844HLB0_9RHOB</name>
<protein>
    <submittedName>
        <fullName evidence="5">TIM barrel protein</fullName>
    </submittedName>
</protein>
<accession>A0A844HLB0</accession>
<dbReference type="InterPro" id="IPR013022">
    <property type="entry name" value="Xyl_isomerase-like_TIM-brl"/>
</dbReference>
<comment type="similarity">
    <text evidence="2">Belongs to the hyi family.</text>
</comment>
<keyword evidence="1 2" id="KW-0413">Isomerase</keyword>
<feature type="domain" description="Xylose isomerase-like TIM barrel" evidence="4">
    <location>
        <begin position="21"/>
        <end position="250"/>
    </location>
</feature>
<proteinExistence type="inferred from homology"/>
<evidence type="ECO:0000259" key="4">
    <source>
        <dbReference type="Pfam" id="PF01261"/>
    </source>
</evidence>
<keyword evidence="6" id="KW-1185">Reference proteome</keyword>
<feature type="active site" description="Proton donor/acceptor" evidence="3">
    <location>
        <position position="234"/>
    </location>
</feature>
<dbReference type="AlphaFoldDB" id="A0A844HLB0"/>
<dbReference type="SUPFAM" id="SSF51658">
    <property type="entry name" value="Xylose isomerase-like"/>
    <property type="match status" value="1"/>
</dbReference>
<dbReference type="InterPro" id="IPR050417">
    <property type="entry name" value="Sugar_Epim/Isomerase"/>
</dbReference>